<evidence type="ECO:0000313" key="1">
    <source>
        <dbReference type="EMBL" id="JAD51419.1"/>
    </source>
</evidence>
<protein>
    <submittedName>
        <fullName evidence="1">Uncharacterized protein</fullName>
    </submittedName>
</protein>
<sequence length="16" mass="1891">MNYVCQSCKDCLHFSI</sequence>
<reference evidence="1" key="1">
    <citation type="submission" date="2014-09" db="EMBL/GenBank/DDBJ databases">
        <authorList>
            <person name="Magalhaes I.L.F."/>
            <person name="Oliveira U."/>
            <person name="Santos F.R."/>
            <person name="Vidigal T.H.D.A."/>
            <person name="Brescovit A.D."/>
            <person name="Santos A.J."/>
        </authorList>
    </citation>
    <scope>NUCLEOTIDE SEQUENCE</scope>
    <source>
        <tissue evidence="1">Shoot tissue taken approximately 20 cm above the soil surface</tissue>
    </source>
</reference>
<name>A0A0A9AIA0_ARUDO</name>
<dbReference type="AlphaFoldDB" id="A0A0A9AIA0"/>
<organism evidence="1">
    <name type="scientific">Arundo donax</name>
    <name type="common">Giant reed</name>
    <name type="synonym">Donax arundinaceus</name>
    <dbReference type="NCBI Taxonomy" id="35708"/>
    <lineage>
        <taxon>Eukaryota</taxon>
        <taxon>Viridiplantae</taxon>
        <taxon>Streptophyta</taxon>
        <taxon>Embryophyta</taxon>
        <taxon>Tracheophyta</taxon>
        <taxon>Spermatophyta</taxon>
        <taxon>Magnoliopsida</taxon>
        <taxon>Liliopsida</taxon>
        <taxon>Poales</taxon>
        <taxon>Poaceae</taxon>
        <taxon>PACMAD clade</taxon>
        <taxon>Arundinoideae</taxon>
        <taxon>Arundineae</taxon>
        <taxon>Arundo</taxon>
    </lineage>
</organism>
<reference evidence="1" key="2">
    <citation type="journal article" date="2015" name="Data Brief">
        <title>Shoot transcriptome of the giant reed, Arundo donax.</title>
        <authorList>
            <person name="Barrero R.A."/>
            <person name="Guerrero F.D."/>
            <person name="Moolhuijzen P."/>
            <person name="Goolsby J.A."/>
            <person name="Tidwell J."/>
            <person name="Bellgard S.E."/>
            <person name="Bellgard M.I."/>
        </authorList>
    </citation>
    <scope>NUCLEOTIDE SEQUENCE</scope>
    <source>
        <tissue evidence="1">Shoot tissue taken approximately 20 cm above the soil surface</tissue>
    </source>
</reference>
<proteinExistence type="predicted"/>
<accession>A0A0A9AIA0</accession>
<dbReference type="EMBL" id="GBRH01246476">
    <property type="protein sequence ID" value="JAD51419.1"/>
    <property type="molecule type" value="Transcribed_RNA"/>
</dbReference>